<dbReference type="AlphaFoldDB" id="A0A1T0B087"/>
<gene>
    <name evidence="2" type="ORF">B0188_06595</name>
</gene>
<dbReference type="Proteomes" id="UP000190023">
    <property type="component" value="Unassembled WGS sequence"/>
</dbReference>
<dbReference type="EMBL" id="MUYB01000026">
    <property type="protein sequence ID" value="OOS03507.1"/>
    <property type="molecule type" value="Genomic_DNA"/>
</dbReference>
<dbReference type="InterPro" id="IPR014966">
    <property type="entry name" value="FRG-dom"/>
</dbReference>
<sequence length="271" mass="31769">MNNIFSRAIISNGVLDLTVNNYFEFLEFSSFFSDGMSKIYFRGQRDSSWKLTTTLDRFIPRLDPRVALNSTYDTLLNNFKMAIRGRVAIPNNDDEIWALGQHYGLATPFLDWTSALFIALFFAFEDKKPPSTDFRSIWGITRFISERMEKYNQGKDFHDEFRLIELSKSSDNRLLSQSGVFTKQPINFDMREWVEREFEGETKRPIMFKINIPNTEREKILKHLFMMDIHHATIYPDLTGAAKLCLLELEMLSHSTSQKNDIELIRHVSYT</sequence>
<feature type="domain" description="FRG" evidence="1">
    <location>
        <begin position="35"/>
        <end position="138"/>
    </location>
</feature>
<evidence type="ECO:0000313" key="3">
    <source>
        <dbReference type="Proteomes" id="UP000190023"/>
    </source>
</evidence>
<reference evidence="2 3" key="1">
    <citation type="submission" date="2017-02" db="EMBL/GenBank/DDBJ databases">
        <title>Draft genome sequence of Haemophilus felis CCUG 31170 type strain.</title>
        <authorList>
            <person name="Engstrom-Jakobsson H."/>
            <person name="Salva-Serra F."/>
            <person name="Thorell K."/>
            <person name="Gonzales-Siles L."/>
            <person name="Karlsson R."/>
            <person name="Boulund F."/>
            <person name="Engstrand L."/>
            <person name="Kristiansson E."/>
            <person name="Moore E."/>
        </authorList>
    </citation>
    <scope>NUCLEOTIDE SEQUENCE [LARGE SCALE GENOMIC DNA]</scope>
    <source>
        <strain evidence="2 3">CCUG 31170</strain>
    </source>
</reference>
<accession>A0A1T0B087</accession>
<dbReference type="STRING" id="123822.B0188_06595"/>
<dbReference type="SMART" id="SM00901">
    <property type="entry name" value="FRG"/>
    <property type="match status" value="1"/>
</dbReference>
<keyword evidence="3" id="KW-1185">Reference proteome</keyword>
<organism evidence="2 3">
    <name type="scientific">[Haemophilus] felis</name>
    <dbReference type="NCBI Taxonomy" id="123822"/>
    <lineage>
        <taxon>Bacteria</taxon>
        <taxon>Pseudomonadati</taxon>
        <taxon>Pseudomonadota</taxon>
        <taxon>Gammaproteobacteria</taxon>
        <taxon>Pasteurellales</taxon>
        <taxon>Pasteurellaceae</taxon>
    </lineage>
</organism>
<protein>
    <recommendedName>
        <fullName evidence="1">FRG domain-containing protein</fullName>
    </recommendedName>
</protein>
<evidence type="ECO:0000313" key="2">
    <source>
        <dbReference type="EMBL" id="OOS03507.1"/>
    </source>
</evidence>
<comment type="caution">
    <text evidence="2">The sequence shown here is derived from an EMBL/GenBank/DDBJ whole genome shotgun (WGS) entry which is preliminary data.</text>
</comment>
<proteinExistence type="predicted"/>
<dbReference type="Pfam" id="PF08867">
    <property type="entry name" value="FRG"/>
    <property type="match status" value="1"/>
</dbReference>
<name>A0A1T0B087_9PAST</name>
<dbReference type="OrthoDB" id="9816036at2"/>
<evidence type="ECO:0000259" key="1">
    <source>
        <dbReference type="SMART" id="SM00901"/>
    </source>
</evidence>